<evidence type="ECO:0000313" key="9">
    <source>
        <dbReference type="Proteomes" id="UP000717995"/>
    </source>
</evidence>
<sequence>MSATENLSTAGLRVILDKQRAASLASDPWSAEQRIELIGRAIGLLVEHEQALIEALSADFGHRSALFSRGSEVLSPLASLKQTQAELAQWMQPEARHTEAGEGWVEYQPLGVVGIVTAWNVPGNMVFKGLAGALAAGNRVMIKPSEFNPHTSALIAKLIASVYGEDEVAVVTGGADVGQAFCSLPFDHLLFTGATSIGKHVLRAAAENLVPVTLELGGKSPTIISRSADFQAAASKIVVGKLLNAGQLCVAPDYVFVPEESVEAFIAVAKAVVAKMFPTLKDNPEYTSLINSRHHQRLLGYLDEARAAGVELIELNPAGEDLCQAHHKIVPTLLRNPGDQLQVMQDEIFGPLLPIKPYKDFAEVLAFINARPRPLALYWFGSDAAEEALVLKRTTSGGVTLNGVMSHAAIESLPFGGVGASGMGNYHGIDGFRTFSHAKAVFRAGK</sequence>
<dbReference type="InterPro" id="IPR016162">
    <property type="entry name" value="Ald_DH_N"/>
</dbReference>
<keyword evidence="9" id="KW-1185">Reference proteome</keyword>
<dbReference type="Proteomes" id="UP000717995">
    <property type="component" value="Unassembled WGS sequence"/>
</dbReference>
<dbReference type="InterPro" id="IPR016163">
    <property type="entry name" value="Ald_DH_C"/>
</dbReference>
<dbReference type="Pfam" id="PF00171">
    <property type="entry name" value="Aldedh"/>
    <property type="match status" value="1"/>
</dbReference>
<comment type="similarity">
    <text evidence="1 4 6">Belongs to the aldehyde dehydrogenase family.</text>
</comment>
<dbReference type="Gene3D" id="3.40.309.10">
    <property type="entry name" value="Aldehyde Dehydrogenase, Chain A, domain 2"/>
    <property type="match status" value="1"/>
</dbReference>
<evidence type="ECO:0000256" key="6">
    <source>
        <dbReference type="RuleBase" id="RU003345"/>
    </source>
</evidence>
<evidence type="ECO:0000256" key="5">
    <source>
        <dbReference type="PROSITE-ProRule" id="PRU10007"/>
    </source>
</evidence>
<evidence type="ECO:0000256" key="3">
    <source>
        <dbReference type="ARBA" id="ARBA00023027"/>
    </source>
</evidence>
<evidence type="ECO:0000256" key="1">
    <source>
        <dbReference type="ARBA" id="ARBA00009986"/>
    </source>
</evidence>
<evidence type="ECO:0000256" key="4">
    <source>
        <dbReference type="PIRNR" id="PIRNR036492"/>
    </source>
</evidence>
<comment type="caution">
    <text evidence="8">The sequence shown here is derived from an EMBL/GenBank/DDBJ whole genome shotgun (WGS) entry which is preliminary data.</text>
</comment>
<accession>A0ABS2IE02</accession>
<dbReference type="CDD" id="cd07133">
    <property type="entry name" value="ALDH_CALDH_CalB"/>
    <property type="match status" value="1"/>
</dbReference>
<dbReference type="InterPro" id="IPR012394">
    <property type="entry name" value="Aldehyde_DH_NAD(P)"/>
</dbReference>
<evidence type="ECO:0000256" key="2">
    <source>
        <dbReference type="ARBA" id="ARBA00023002"/>
    </source>
</evidence>
<proteinExistence type="inferred from homology"/>
<dbReference type="PROSITE" id="PS00687">
    <property type="entry name" value="ALDEHYDE_DEHYDR_GLU"/>
    <property type="match status" value="1"/>
</dbReference>
<protein>
    <recommendedName>
        <fullName evidence="4">Aldehyde dehydrogenase</fullName>
    </recommendedName>
</protein>
<organism evidence="8 9">
    <name type="scientific">Zestomonas insulae</name>
    <dbReference type="NCBI Taxonomy" id="2809017"/>
    <lineage>
        <taxon>Bacteria</taxon>
        <taxon>Pseudomonadati</taxon>
        <taxon>Pseudomonadota</taxon>
        <taxon>Gammaproteobacteria</taxon>
        <taxon>Pseudomonadales</taxon>
        <taxon>Pseudomonadaceae</taxon>
        <taxon>Zestomonas</taxon>
    </lineage>
</organism>
<keyword evidence="2 4" id="KW-0560">Oxidoreductase</keyword>
<dbReference type="PANTHER" id="PTHR43570:SF20">
    <property type="entry name" value="ALDEHYDE DEHYDROGENASE ALDX-RELATED"/>
    <property type="match status" value="1"/>
</dbReference>
<dbReference type="InterPro" id="IPR029510">
    <property type="entry name" value="Ald_DH_CS_GLU"/>
</dbReference>
<dbReference type="PANTHER" id="PTHR43570">
    <property type="entry name" value="ALDEHYDE DEHYDROGENASE"/>
    <property type="match status" value="1"/>
</dbReference>
<feature type="active site" evidence="5">
    <location>
        <position position="215"/>
    </location>
</feature>
<evidence type="ECO:0000313" key="8">
    <source>
        <dbReference type="EMBL" id="MBM7061302.1"/>
    </source>
</evidence>
<reference evidence="8 9" key="1">
    <citation type="submission" date="2021-02" db="EMBL/GenBank/DDBJ databases">
        <authorList>
            <person name="Lee D.-H."/>
        </authorList>
    </citation>
    <scope>NUCLEOTIDE SEQUENCE [LARGE SCALE GENOMIC DNA]</scope>
    <source>
        <strain evidence="8 9">UL073</strain>
    </source>
</reference>
<dbReference type="SUPFAM" id="SSF53720">
    <property type="entry name" value="ALDH-like"/>
    <property type="match status" value="1"/>
</dbReference>
<name>A0ABS2IE02_9GAMM</name>
<dbReference type="InterPro" id="IPR016161">
    <property type="entry name" value="Ald_DH/histidinol_DH"/>
</dbReference>
<dbReference type="PIRSF" id="PIRSF036492">
    <property type="entry name" value="ALDH"/>
    <property type="match status" value="1"/>
</dbReference>
<dbReference type="EMBL" id="JAFEUP010000003">
    <property type="protein sequence ID" value="MBM7061302.1"/>
    <property type="molecule type" value="Genomic_DNA"/>
</dbReference>
<evidence type="ECO:0000259" key="7">
    <source>
        <dbReference type="Pfam" id="PF00171"/>
    </source>
</evidence>
<feature type="domain" description="Aldehyde dehydrogenase" evidence="7">
    <location>
        <begin position="22"/>
        <end position="441"/>
    </location>
</feature>
<keyword evidence="3" id="KW-0520">NAD</keyword>
<gene>
    <name evidence="8" type="ORF">JQX08_11355</name>
</gene>
<dbReference type="InterPro" id="IPR015590">
    <property type="entry name" value="Aldehyde_DH_dom"/>
</dbReference>
<dbReference type="Gene3D" id="3.40.605.10">
    <property type="entry name" value="Aldehyde Dehydrogenase, Chain A, domain 1"/>
    <property type="match status" value="1"/>
</dbReference>